<evidence type="ECO:0000256" key="9">
    <source>
        <dbReference type="ARBA" id="ARBA00023052"/>
    </source>
</evidence>
<dbReference type="Pfam" id="PF22613">
    <property type="entry name" value="Transketolase_C_1"/>
    <property type="match status" value="1"/>
</dbReference>
<gene>
    <name evidence="11" type="ORF">LCGC14_1170300</name>
</gene>
<evidence type="ECO:0000256" key="7">
    <source>
        <dbReference type="ARBA" id="ARBA00022723"/>
    </source>
</evidence>
<dbReference type="InterPro" id="IPR055152">
    <property type="entry name" value="Transketolase-like_C_2"/>
</dbReference>
<evidence type="ECO:0000256" key="6">
    <source>
        <dbReference type="ARBA" id="ARBA00022679"/>
    </source>
</evidence>
<dbReference type="AlphaFoldDB" id="A0A0F9LUW0"/>
<keyword evidence="8" id="KW-0460">Magnesium</keyword>
<dbReference type="PANTHER" id="PTHR43522:SF2">
    <property type="entry name" value="TRANSKETOLASE 1-RELATED"/>
    <property type="match status" value="1"/>
</dbReference>
<dbReference type="SUPFAM" id="SSF52922">
    <property type="entry name" value="TK C-terminal domain-like"/>
    <property type="match status" value="1"/>
</dbReference>
<evidence type="ECO:0000256" key="4">
    <source>
        <dbReference type="ARBA" id="ARBA00011738"/>
    </source>
</evidence>
<dbReference type="GO" id="GO:0004802">
    <property type="term" value="F:transketolase activity"/>
    <property type="evidence" value="ECO:0007669"/>
    <property type="project" value="UniProtKB-EC"/>
</dbReference>
<dbReference type="GO" id="GO:0006098">
    <property type="term" value="P:pentose-phosphate shunt"/>
    <property type="evidence" value="ECO:0007669"/>
    <property type="project" value="TreeGrafter"/>
</dbReference>
<comment type="cofactor">
    <cofactor evidence="1">
        <name>Mg(2+)</name>
        <dbReference type="ChEBI" id="CHEBI:18420"/>
    </cofactor>
</comment>
<keyword evidence="6" id="KW-0808">Transferase</keyword>
<evidence type="ECO:0000256" key="2">
    <source>
        <dbReference type="ARBA" id="ARBA00001964"/>
    </source>
</evidence>
<evidence type="ECO:0000256" key="5">
    <source>
        <dbReference type="ARBA" id="ARBA00013152"/>
    </source>
</evidence>
<dbReference type="PANTHER" id="PTHR43522">
    <property type="entry name" value="TRANSKETOLASE"/>
    <property type="match status" value="1"/>
</dbReference>
<accession>A0A0F9LUW0</accession>
<evidence type="ECO:0000256" key="1">
    <source>
        <dbReference type="ARBA" id="ARBA00001946"/>
    </source>
</evidence>
<comment type="caution">
    <text evidence="11">The sequence shown here is derived from an EMBL/GenBank/DDBJ whole genome shotgun (WGS) entry which is preliminary data.</text>
</comment>
<evidence type="ECO:0000256" key="3">
    <source>
        <dbReference type="ARBA" id="ARBA00007131"/>
    </source>
</evidence>
<dbReference type="InterPro" id="IPR009014">
    <property type="entry name" value="Transketo_C/PFOR_II"/>
</dbReference>
<dbReference type="Gene3D" id="3.40.50.920">
    <property type="match status" value="1"/>
</dbReference>
<dbReference type="FunFam" id="3.40.50.920:FF:000003">
    <property type="entry name" value="Transketolase"/>
    <property type="match status" value="1"/>
</dbReference>
<dbReference type="GO" id="GO:0046872">
    <property type="term" value="F:metal ion binding"/>
    <property type="evidence" value="ECO:0007669"/>
    <property type="project" value="UniProtKB-KW"/>
</dbReference>
<keyword evidence="7" id="KW-0479">Metal-binding</keyword>
<dbReference type="GO" id="GO:0005829">
    <property type="term" value="C:cytosol"/>
    <property type="evidence" value="ECO:0007669"/>
    <property type="project" value="TreeGrafter"/>
</dbReference>
<proteinExistence type="inferred from homology"/>
<comment type="cofactor">
    <cofactor evidence="2">
        <name>thiamine diphosphate</name>
        <dbReference type="ChEBI" id="CHEBI:58937"/>
    </cofactor>
</comment>
<sequence>IPRAMPNMTLISSGSEVSLCMDAAEVLSKRNVKARVVSMASMEIFEAQSDEYKREVLPPSVTKRMAVEAAATFGWERYVGLEGRVMGIDTFGESAPAGDIYKHFGLTVENIVKVAAALRRRR</sequence>
<comment type="subunit">
    <text evidence="4">Homodimer.</text>
</comment>
<name>A0A0F9LUW0_9ZZZZ</name>
<evidence type="ECO:0000259" key="10">
    <source>
        <dbReference type="Pfam" id="PF22613"/>
    </source>
</evidence>
<evidence type="ECO:0000256" key="8">
    <source>
        <dbReference type="ARBA" id="ARBA00022842"/>
    </source>
</evidence>
<feature type="non-terminal residue" evidence="11">
    <location>
        <position position="1"/>
    </location>
</feature>
<reference evidence="11" key="1">
    <citation type="journal article" date="2015" name="Nature">
        <title>Complex archaea that bridge the gap between prokaryotes and eukaryotes.</title>
        <authorList>
            <person name="Spang A."/>
            <person name="Saw J.H."/>
            <person name="Jorgensen S.L."/>
            <person name="Zaremba-Niedzwiedzka K."/>
            <person name="Martijn J."/>
            <person name="Lind A.E."/>
            <person name="van Eijk R."/>
            <person name="Schleper C."/>
            <person name="Guy L."/>
            <person name="Ettema T.J."/>
        </authorList>
    </citation>
    <scope>NUCLEOTIDE SEQUENCE</scope>
</reference>
<feature type="domain" description="Transketolase-like C-terminal" evidence="10">
    <location>
        <begin position="5"/>
        <end position="107"/>
    </location>
</feature>
<evidence type="ECO:0000313" key="11">
    <source>
        <dbReference type="EMBL" id="KKM97213.1"/>
    </source>
</evidence>
<organism evidence="11">
    <name type="scientific">marine sediment metagenome</name>
    <dbReference type="NCBI Taxonomy" id="412755"/>
    <lineage>
        <taxon>unclassified sequences</taxon>
        <taxon>metagenomes</taxon>
        <taxon>ecological metagenomes</taxon>
    </lineage>
</organism>
<comment type="similarity">
    <text evidence="3">Belongs to the transketolase family.</text>
</comment>
<keyword evidence="9" id="KW-0786">Thiamine pyrophosphate</keyword>
<dbReference type="EC" id="2.2.1.1" evidence="5"/>
<protein>
    <recommendedName>
        <fullName evidence="5">transketolase</fullName>
        <ecNumber evidence="5">2.2.1.1</ecNumber>
    </recommendedName>
</protein>
<dbReference type="EMBL" id="LAZR01005775">
    <property type="protein sequence ID" value="KKM97213.1"/>
    <property type="molecule type" value="Genomic_DNA"/>
</dbReference>
<dbReference type="InterPro" id="IPR033247">
    <property type="entry name" value="Transketolase_fam"/>
</dbReference>